<evidence type="ECO:0000259" key="2">
    <source>
        <dbReference type="Pfam" id="PF20114"/>
    </source>
</evidence>
<dbReference type="PANTHER" id="PTHR35369:SF2">
    <property type="entry name" value="BLR3025 PROTEIN"/>
    <property type="match status" value="1"/>
</dbReference>
<gene>
    <name evidence="3" type="ORF">ACFQE0_00335</name>
</gene>
<comment type="caution">
    <text evidence="3">The sequence shown here is derived from an EMBL/GenBank/DDBJ whole genome shotgun (WGS) entry which is preliminary data.</text>
</comment>
<name>A0ABW2BDK9_9HYPH</name>
<evidence type="ECO:0000256" key="1">
    <source>
        <dbReference type="ARBA" id="ARBA00022763"/>
    </source>
</evidence>
<accession>A0ABW2BDK9</accession>
<proteinExistence type="predicted"/>
<dbReference type="InterPro" id="IPR043502">
    <property type="entry name" value="DNA/RNA_pol_sf"/>
</dbReference>
<feature type="domain" description="DUF6504" evidence="2">
    <location>
        <begin position="299"/>
        <end position="375"/>
    </location>
</feature>
<reference evidence="4" key="1">
    <citation type="journal article" date="2019" name="Int. J. Syst. Evol. Microbiol.">
        <title>The Global Catalogue of Microorganisms (GCM) 10K type strain sequencing project: providing services to taxonomists for standard genome sequencing and annotation.</title>
        <authorList>
            <consortium name="The Broad Institute Genomics Platform"/>
            <consortium name="The Broad Institute Genome Sequencing Center for Infectious Disease"/>
            <person name="Wu L."/>
            <person name="Ma J."/>
        </authorList>
    </citation>
    <scope>NUCLEOTIDE SEQUENCE [LARGE SCALE GENOMIC DNA]</scope>
    <source>
        <strain evidence="4">CCUG 48316</strain>
    </source>
</reference>
<dbReference type="PANTHER" id="PTHR35369">
    <property type="entry name" value="BLR3025 PROTEIN-RELATED"/>
    <property type="match status" value="1"/>
</dbReference>
<dbReference type="InterPro" id="IPR045443">
    <property type="entry name" value="DUF6504"/>
</dbReference>
<keyword evidence="4" id="KW-1185">Reference proteome</keyword>
<dbReference type="EMBL" id="JBHSWN010000001">
    <property type="protein sequence ID" value="MFC6788211.1"/>
    <property type="molecule type" value="Genomic_DNA"/>
</dbReference>
<dbReference type="SUPFAM" id="SSF56672">
    <property type="entry name" value="DNA/RNA polymerases"/>
    <property type="match status" value="1"/>
</dbReference>
<keyword evidence="1" id="KW-0227">DNA damage</keyword>
<evidence type="ECO:0000313" key="4">
    <source>
        <dbReference type="Proteomes" id="UP001596292"/>
    </source>
</evidence>
<sequence>MLDDLTTRLARSRVPARIALADTPGAAFALAMFGRESPVLVPPGESEPHIAVLPVEALRLDADVAAGLRRLGLRRIGDVEALPRAGLARRFGLAPLLRLDQASGRRPEPLSPLDEERTFSAARGFLDPIGRQSDVVAAARALMEEIAPRLERAGLGACGLRLTLHRVDGAVRSLDLGLSRPERCPDRIATLVGLRLDRLGAGLDAGFGFETVDIAVTSTEPMVARQAEFGGGGAVERVAGLADILAQRIGRRLMRLTPRESHIPERAEGIVSFVAPPLPYPAFHPARPLVLFARSEAAQDVFATAPDGPPHRFRWRAREYRVARAEGPERIAPEWWREQAEPRDYYRIECEVGRRLWLYRDGAHGPDRPAAWFVHGMFP</sequence>
<dbReference type="CDD" id="cd03468">
    <property type="entry name" value="PolY_like"/>
    <property type="match status" value="1"/>
</dbReference>
<dbReference type="Pfam" id="PF20114">
    <property type="entry name" value="DUF6504"/>
    <property type="match status" value="1"/>
</dbReference>
<dbReference type="Proteomes" id="UP001596292">
    <property type="component" value="Unassembled WGS sequence"/>
</dbReference>
<protein>
    <submittedName>
        <fullName evidence="3">DUF6504 family protein</fullName>
    </submittedName>
</protein>
<organism evidence="3 4">
    <name type="scientific">Methylobacterium komagatae</name>
    <dbReference type="NCBI Taxonomy" id="374425"/>
    <lineage>
        <taxon>Bacteria</taxon>
        <taxon>Pseudomonadati</taxon>
        <taxon>Pseudomonadota</taxon>
        <taxon>Alphaproteobacteria</taxon>
        <taxon>Hyphomicrobiales</taxon>
        <taxon>Methylobacteriaceae</taxon>
        <taxon>Methylobacterium</taxon>
    </lineage>
</organism>
<dbReference type="RefSeq" id="WP_378965987.1">
    <property type="nucleotide sequence ID" value="NZ_JBHSWN010000001.1"/>
</dbReference>
<dbReference type="InterPro" id="IPR050356">
    <property type="entry name" value="SulA_CellDiv_inhibitor"/>
</dbReference>
<evidence type="ECO:0000313" key="3">
    <source>
        <dbReference type="EMBL" id="MFC6788211.1"/>
    </source>
</evidence>